<dbReference type="PANTHER" id="PTHR16128:SF5">
    <property type="entry name" value="FAD_NAD(P)-BINDING OXIDOREDUCTASE FAMILY PROTEIN"/>
    <property type="match status" value="1"/>
</dbReference>
<name>A0ABP0MPQ9_9DINO</name>
<dbReference type="Gene3D" id="3.50.50.60">
    <property type="entry name" value="FAD/NAD(P)-binding domain"/>
    <property type="match status" value="1"/>
</dbReference>
<evidence type="ECO:0000313" key="1">
    <source>
        <dbReference type="EMBL" id="CAK9052014.1"/>
    </source>
</evidence>
<keyword evidence="2" id="KW-1185">Reference proteome</keyword>
<sequence length="736" mass="82093">MAVAVVGGGMAGVSAARVLSRQGFQVRLYERSSQLGGRLGHAQLGPHQVGLGATYVKAKDPLFKAEIARLLDLGLVSEWNAGVPHFIEAPGSFVAKPELKSSTDVWYVGRPNMNSFVRLEDEAITLCGEVKSLSWDKAAWLLNGEDEVSALILALPVAQIRPLLAGNLEEILPKEMLDKDFEKGRVAVAFAFTASLALPFRLAFVKDSPITLVLNDTSCAEGDKLSADFAAESGEVWVLQTSTEWAAECLKEERPEDEICRQLLAEFARLLGELPSVSEQKAIHWLYGDGDYQLSAGCAGDPLRRLYLCGDWCYNGRVEGAWMKLGQNLVELGFWDVPLLTCVPKQSSRACRVYELSITENSVYFSEAFAFVSFCHLYQVDFIAESGVYKGVSTEIWSLFAKEVAAIDLAISVEAESRLRPRRNVKLYAGGRAEMPALLSERPERHAAVFVDGPKGELAIHLALSLCERPEVAFVAIHDMGPYKRELKRLGAFFFSDEEWFQATYGHLDSPFQQRPDLEGGGITFVAMVVKASSQDGVVPNLLTTSDIGIPWIWKLWLRLQMMPLIMRLKKQKLSQASRMKWIGLLMTKLRNSLAMMSEIDMEKRLMHLRKAWVEEKEKFIVFGNGKSWADIEADETTFTNADFKDLAEDPKKPVGWEQWYGLVPDTLLLKRLFPLMSAKPAPDPGAIRNVEWKSLAHKHLQNRRGILTLMPPSPIACVCLVSFMTISNIARRESK</sequence>
<proteinExistence type="predicted"/>
<evidence type="ECO:0000313" key="2">
    <source>
        <dbReference type="Proteomes" id="UP001642464"/>
    </source>
</evidence>
<dbReference type="InterPro" id="IPR036188">
    <property type="entry name" value="FAD/NAD-bd_sf"/>
</dbReference>
<gene>
    <name evidence="1" type="ORF">SCF082_LOCUS28495</name>
</gene>
<dbReference type="PRINTS" id="PR00419">
    <property type="entry name" value="ADXRDTASE"/>
</dbReference>
<dbReference type="EMBL" id="CAXAMM010022447">
    <property type="protein sequence ID" value="CAK9052014.1"/>
    <property type="molecule type" value="Genomic_DNA"/>
</dbReference>
<protein>
    <submittedName>
        <fullName evidence="1">Renalase</fullName>
    </submittedName>
</protein>
<dbReference type="Proteomes" id="UP001642464">
    <property type="component" value="Unassembled WGS sequence"/>
</dbReference>
<dbReference type="Pfam" id="PF13450">
    <property type="entry name" value="NAD_binding_8"/>
    <property type="match status" value="1"/>
</dbReference>
<reference evidence="1 2" key="1">
    <citation type="submission" date="2024-02" db="EMBL/GenBank/DDBJ databases">
        <authorList>
            <person name="Chen Y."/>
            <person name="Shah S."/>
            <person name="Dougan E. K."/>
            <person name="Thang M."/>
            <person name="Chan C."/>
        </authorList>
    </citation>
    <scope>NUCLEOTIDE SEQUENCE [LARGE SCALE GENOMIC DNA]</scope>
</reference>
<dbReference type="Gene3D" id="3.90.660.10">
    <property type="match status" value="1"/>
</dbReference>
<accession>A0ABP0MPQ9</accession>
<dbReference type="SUPFAM" id="SSF51905">
    <property type="entry name" value="FAD/NAD(P)-binding domain"/>
    <property type="match status" value="1"/>
</dbReference>
<comment type="caution">
    <text evidence="1">The sequence shown here is derived from an EMBL/GenBank/DDBJ whole genome shotgun (WGS) entry which is preliminary data.</text>
</comment>
<dbReference type="PANTHER" id="PTHR16128">
    <property type="entry name" value="FAD/NAD(P)-BINDING OXIDOREDUCTASE FAMILY PROTEIN"/>
    <property type="match status" value="1"/>
</dbReference>
<organism evidence="1 2">
    <name type="scientific">Durusdinium trenchii</name>
    <dbReference type="NCBI Taxonomy" id="1381693"/>
    <lineage>
        <taxon>Eukaryota</taxon>
        <taxon>Sar</taxon>
        <taxon>Alveolata</taxon>
        <taxon>Dinophyceae</taxon>
        <taxon>Suessiales</taxon>
        <taxon>Symbiodiniaceae</taxon>
        <taxon>Durusdinium</taxon>
    </lineage>
</organism>